<evidence type="ECO:0000313" key="3">
    <source>
        <dbReference type="EMBL" id="KAF4300856.1"/>
    </source>
</evidence>
<dbReference type="Pfam" id="PF23465">
    <property type="entry name" value="DUF7131"/>
    <property type="match status" value="1"/>
</dbReference>
<dbReference type="SUPFAM" id="SSF53474">
    <property type="entry name" value="alpha/beta-Hydrolases"/>
    <property type="match status" value="1"/>
</dbReference>
<feature type="region of interest" description="Disordered" evidence="1">
    <location>
        <begin position="107"/>
        <end position="156"/>
    </location>
</feature>
<dbReference type="Pfam" id="PF02862">
    <property type="entry name" value="DDHD"/>
    <property type="match status" value="1"/>
</dbReference>
<dbReference type="PANTHER" id="PTHR23509:SF10">
    <property type="entry name" value="LD21067P"/>
    <property type="match status" value="1"/>
</dbReference>
<accession>A0A8H4IGN1</accession>
<dbReference type="PROSITE" id="PS51043">
    <property type="entry name" value="DDHD"/>
    <property type="match status" value="1"/>
</dbReference>
<dbReference type="AlphaFoldDB" id="A0A8H4IGN1"/>
<protein>
    <submittedName>
        <fullName evidence="3">DDHD domain-containing protein</fullName>
    </submittedName>
</protein>
<gene>
    <name evidence="3" type="ORF">GTA08_BOTSDO10822</name>
</gene>
<feature type="compositionally biased region" description="Polar residues" evidence="1">
    <location>
        <begin position="492"/>
        <end position="505"/>
    </location>
</feature>
<dbReference type="EMBL" id="WWBZ02000082">
    <property type="protein sequence ID" value="KAF4300856.1"/>
    <property type="molecule type" value="Genomic_DNA"/>
</dbReference>
<dbReference type="InterPro" id="IPR055555">
    <property type="entry name" value="PA-PLA1_DUF7131"/>
</dbReference>
<feature type="compositionally biased region" description="Basic residues" evidence="1">
    <location>
        <begin position="146"/>
        <end position="155"/>
    </location>
</feature>
<name>A0A8H4IGN1_9PEZI</name>
<dbReference type="Proteomes" id="UP000572817">
    <property type="component" value="Unassembled WGS sequence"/>
</dbReference>
<dbReference type="GO" id="GO:0046872">
    <property type="term" value="F:metal ion binding"/>
    <property type="evidence" value="ECO:0007669"/>
    <property type="project" value="InterPro"/>
</dbReference>
<evidence type="ECO:0000256" key="1">
    <source>
        <dbReference type="SAM" id="MobiDB-lite"/>
    </source>
</evidence>
<dbReference type="PANTHER" id="PTHR23509">
    <property type="entry name" value="PA-PL1 PHOSPHOLIPASE FAMILY"/>
    <property type="match status" value="1"/>
</dbReference>
<proteinExistence type="predicted"/>
<keyword evidence="4" id="KW-1185">Reference proteome</keyword>
<feature type="region of interest" description="Disordered" evidence="1">
    <location>
        <begin position="76"/>
        <end position="95"/>
    </location>
</feature>
<feature type="region of interest" description="Disordered" evidence="1">
    <location>
        <begin position="332"/>
        <end position="399"/>
    </location>
</feature>
<feature type="compositionally biased region" description="Low complexity" evidence="1">
    <location>
        <begin position="988"/>
        <end position="997"/>
    </location>
</feature>
<dbReference type="InterPro" id="IPR058055">
    <property type="entry name" value="PA-PLA1"/>
</dbReference>
<reference evidence="3" key="1">
    <citation type="submission" date="2020-04" db="EMBL/GenBank/DDBJ databases">
        <title>Genome Assembly and Annotation of Botryosphaeria dothidea sdau 11-99, a Latent Pathogen of Apple Fruit Ring Rot in China.</title>
        <authorList>
            <person name="Yu C."/>
            <person name="Diao Y."/>
            <person name="Lu Q."/>
            <person name="Zhao J."/>
            <person name="Cui S."/>
            <person name="Peng C."/>
            <person name="He B."/>
            <person name="Liu H."/>
        </authorList>
    </citation>
    <scope>NUCLEOTIDE SEQUENCE [LARGE SCALE GENOMIC DNA]</scope>
    <source>
        <strain evidence="3">Sdau11-99</strain>
    </source>
</reference>
<dbReference type="OrthoDB" id="431378at2759"/>
<comment type="caution">
    <text evidence="3">The sequence shown here is derived from an EMBL/GenBank/DDBJ whole genome shotgun (WGS) entry which is preliminary data.</text>
</comment>
<dbReference type="InterPro" id="IPR057826">
    <property type="entry name" value="WWE_C20G8.02"/>
</dbReference>
<feature type="domain" description="DDHD" evidence="2">
    <location>
        <begin position="768"/>
        <end position="1110"/>
    </location>
</feature>
<evidence type="ECO:0000259" key="2">
    <source>
        <dbReference type="PROSITE" id="PS51043"/>
    </source>
</evidence>
<feature type="compositionally biased region" description="Polar residues" evidence="1">
    <location>
        <begin position="341"/>
        <end position="350"/>
    </location>
</feature>
<feature type="region of interest" description="Disordered" evidence="1">
    <location>
        <begin position="223"/>
        <end position="242"/>
    </location>
</feature>
<evidence type="ECO:0000313" key="4">
    <source>
        <dbReference type="Proteomes" id="UP000572817"/>
    </source>
</evidence>
<dbReference type="GO" id="GO:0005737">
    <property type="term" value="C:cytoplasm"/>
    <property type="evidence" value="ECO:0007669"/>
    <property type="project" value="TreeGrafter"/>
</dbReference>
<feature type="compositionally biased region" description="Low complexity" evidence="1">
    <location>
        <begin position="955"/>
        <end position="968"/>
    </location>
</feature>
<feature type="compositionally biased region" description="Basic and acidic residues" evidence="1">
    <location>
        <begin position="77"/>
        <end position="88"/>
    </location>
</feature>
<feature type="region of interest" description="Disordered" evidence="1">
    <location>
        <begin position="955"/>
        <end position="1011"/>
    </location>
</feature>
<sequence>MLDETLRNGMALSSWPALFSSPAALILPPVESHPCISSTLARRGLPAYLLHHLKHRAPALPIDRLVSQSHAWLTKLQAREGPPRERMSAPDAKSSGSYLAAGINAISPWGSRNQTPQTHPAPDSQEPQPPELNLTQQSRGADHTVTHRHRLSLKKYPRDCPPLSVQWFHAVDVPKRKAFIFADNTSKSDKPPQPKKWSPFSSGDSRAIEATFQKICDEAEEAERRKLQHQGGDLGEPPKDEPRQWQIKERHVRWERTESNGVLKAKVPVNEDFLFDVDVEDRELAPAYWIGPVYEVRRGTWFYQESATSLRPCDENLATQLEEGFIKVKPWRFSKQGRPRSGSQPKSRPTSMPPGEDPNKTFKGIARSTTVASSSVDAASESAPESSGPESKEAPAPEQPKTHRLFGAHMNSVVTYQDSTTAWLLTDDFLSRMSSTMYQRFAGGGHFAGVKLIRGFVDLKAEKEKEKEKAKKKPGKDDKEAETEAKAETPIKQESNPPETSSGEQSDTEESPSEARRRTLERQMSNLMASADPEDLEKQEEEVRKRAEREIQEDYKEQEGEEQGREIEHLLLVTHGIGQRLGMRMESVNFVHDVNTLRKTMKSVYASSADLQALNSEVDKLPKNCRVQVLPIVWRHLLDFPKQSLKHNRREFDLGDAHSIEDDDYPSLENITVDGVPAVRNLITDLALDVLLYQSPAYKSHISRIVLQECNRIYKLFKDRNPTFNGKVSLVGHSLGSAIMFDLLCQQKGEKSHGERYRPHRRSDDLKLDFEIEDFYALGSPIGLFQMLSGKTIAARSSQSKLHPEAHLPTDDPFLGDPAGPSSSTKASHFDITTSSPKCQRIFNIFHPTDPISYRLEPLISPAMSALKPQPLPYTKKGIFGAPVAQGLTGIGARVGQSVSGLWSSLSSGIASSLLNRSLGLTAEDASKLGNPVAPQTRGPLSAGAGTNVSSAVVAPNASAGDSNGAAAETANVNDDKKRKLAQNQQASSTDPTTTPTKVETGQDGQHPPTLIDSELETLYSGFAKRRESQRSDGDVRDLGEQREWQEIEERSRKLRREEAKVRALNSNGRVDYSIQEGAFDISLLASIASHLSYYADEDVSHFMISQLLARHRVLKKARSAPDFKQQ</sequence>
<dbReference type="SMART" id="SM01127">
    <property type="entry name" value="DDHD"/>
    <property type="match status" value="1"/>
</dbReference>
<dbReference type="Pfam" id="PF23463">
    <property type="entry name" value="WWE_2"/>
    <property type="match status" value="1"/>
</dbReference>
<feature type="region of interest" description="Disordered" evidence="1">
    <location>
        <begin position="799"/>
        <end position="831"/>
    </location>
</feature>
<feature type="region of interest" description="Disordered" evidence="1">
    <location>
        <begin position="463"/>
        <end position="548"/>
    </location>
</feature>
<feature type="compositionally biased region" description="Basic and acidic residues" evidence="1">
    <location>
        <begin position="463"/>
        <end position="491"/>
    </location>
</feature>
<dbReference type="InterPro" id="IPR004177">
    <property type="entry name" value="DDHD_dom"/>
</dbReference>
<feature type="region of interest" description="Disordered" evidence="1">
    <location>
        <begin position="184"/>
        <end position="203"/>
    </location>
</feature>
<organism evidence="3 4">
    <name type="scientific">Botryosphaeria dothidea</name>
    <dbReference type="NCBI Taxonomy" id="55169"/>
    <lineage>
        <taxon>Eukaryota</taxon>
        <taxon>Fungi</taxon>
        <taxon>Dikarya</taxon>
        <taxon>Ascomycota</taxon>
        <taxon>Pezizomycotina</taxon>
        <taxon>Dothideomycetes</taxon>
        <taxon>Dothideomycetes incertae sedis</taxon>
        <taxon>Botryosphaeriales</taxon>
        <taxon>Botryosphaeriaceae</taxon>
        <taxon>Botryosphaeria</taxon>
    </lineage>
</organism>
<feature type="compositionally biased region" description="Low complexity" evidence="1">
    <location>
        <begin position="372"/>
        <end position="389"/>
    </location>
</feature>
<dbReference type="GO" id="GO:0004620">
    <property type="term" value="F:phospholipase activity"/>
    <property type="evidence" value="ECO:0007669"/>
    <property type="project" value="TreeGrafter"/>
</dbReference>
<feature type="compositionally biased region" description="Polar residues" evidence="1">
    <location>
        <begin position="821"/>
        <end position="831"/>
    </location>
</feature>
<dbReference type="InterPro" id="IPR029058">
    <property type="entry name" value="AB_hydrolase_fold"/>
</dbReference>